<accession>A0A1L0APX0</accession>
<dbReference type="Proteomes" id="UP000183794">
    <property type="component" value="Unassembled WGS sequence"/>
</dbReference>
<name>A0A1L0APX0_9GAMM</name>
<evidence type="ECO:0000313" key="1">
    <source>
        <dbReference type="EMBL" id="SGZ19450.1"/>
    </source>
</evidence>
<dbReference type="InterPro" id="IPR014942">
    <property type="entry name" value="AbiEii"/>
</dbReference>
<protein>
    <recommendedName>
        <fullName evidence="3">Nucleotidyl transferase AbiEii/AbiGii toxin family protein</fullName>
    </recommendedName>
</protein>
<dbReference type="Gene3D" id="3.10.450.620">
    <property type="entry name" value="JHP933, nucleotidyltransferase-like core domain"/>
    <property type="match status" value="1"/>
</dbReference>
<sequence>MLLHSDKAALQEAIRAAANHLALPIEYVEKDYWVTYALKALSESTLSEDIVFKGGTSLSKAYSMISRFSEDVDIAVLTEGLTKNQAGKKVKKASKVISDITMIFNEVDSPDTSKNSHFRKVRFQYPRIDNSSPVEGQITDSLLLEINAFADPEPYKKMPMSCYIADFFLGTGQGEAVSKFGLEPFHMNVLCTTRTVCEKIMGLIKASYGDDRIDQINRKIRHLYDVHFLMADQFTGDFVESDKFYEMAKKVISCDQNTFTNTPWFDLPLASACVFSNLEEIWPSLESTYNGEFKAMVVGDDIPSMESLVDSMSRIHKQLDELDRLDK</sequence>
<proteinExistence type="predicted"/>
<dbReference type="AlphaFoldDB" id="A0A1L0APX0"/>
<dbReference type="Pfam" id="PF08843">
    <property type="entry name" value="AbiEii"/>
    <property type="match status" value="1"/>
</dbReference>
<evidence type="ECO:0008006" key="3">
    <source>
        <dbReference type="Google" id="ProtNLM"/>
    </source>
</evidence>
<dbReference type="OrthoDB" id="9780929at2"/>
<reference evidence="1 2" key="1">
    <citation type="submission" date="2016-11" db="EMBL/GenBank/DDBJ databases">
        <authorList>
            <person name="Jaros S."/>
            <person name="Januszkiewicz K."/>
            <person name="Wedrychowicz H."/>
        </authorList>
    </citation>
    <scope>NUCLEOTIDE SEQUENCE [LARGE SCALE GENOMIC DNA]</scope>
    <source>
        <strain evidence="1">NVI 5450</strain>
    </source>
</reference>
<dbReference type="EMBL" id="FPLD01000145">
    <property type="protein sequence ID" value="SGZ19450.1"/>
    <property type="molecule type" value="Genomic_DNA"/>
</dbReference>
<dbReference type="RefSeq" id="WP_075518606.1">
    <property type="nucleotide sequence ID" value="NZ_FPLD01000145.1"/>
</dbReference>
<organism evidence="1 2">
    <name type="scientific">Moritella viscosa</name>
    <dbReference type="NCBI Taxonomy" id="80854"/>
    <lineage>
        <taxon>Bacteria</taxon>
        <taxon>Pseudomonadati</taxon>
        <taxon>Pseudomonadota</taxon>
        <taxon>Gammaproteobacteria</taxon>
        <taxon>Alteromonadales</taxon>
        <taxon>Moritellaceae</taxon>
        <taxon>Moritella</taxon>
    </lineage>
</organism>
<gene>
    <name evidence="1" type="ORF">NVI5450_4768</name>
</gene>
<evidence type="ECO:0000313" key="2">
    <source>
        <dbReference type="Proteomes" id="UP000183794"/>
    </source>
</evidence>